<keyword evidence="1" id="KW-0812">Transmembrane</keyword>
<gene>
    <name evidence="2" type="ORF">LCGC14_0924760</name>
</gene>
<keyword evidence="1" id="KW-1133">Transmembrane helix</keyword>
<feature type="transmembrane region" description="Helical" evidence="1">
    <location>
        <begin position="120"/>
        <end position="144"/>
    </location>
</feature>
<dbReference type="EMBL" id="LAZR01003142">
    <property type="protein sequence ID" value="KKN21511.1"/>
    <property type="molecule type" value="Genomic_DNA"/>
</dbReference>
<reference evidence="2" key="1">
    <citation type="journal article" date="2015" name="Nature">
        <title>Complex archaea that bridge the gap between prokaryotes and eukaryotes.</title>
        <authorList>
            <person name="Spang A."/>
            <person name="Saw J.H."/>
            <person name="Jorgensen S.L."/>
            <person name="Zaremba-Niedzwiedzka K."/>
            <person name="Martijn J."/>
            <person name="Lind A.E."/>
            <person name="van Eijk R."/>
            <person name="Schleper C."/>
            <person name="Guy L."/>
            <person name="Ettema T.J."/>
        </authorList>
    </citation>
    <scope>NUCLEOTIDE SEQUENCE</scope>
</reference>
<keyword evidence="1" id="KW-0472">Membrane</keyword>
<evidence type="ECO:0000256" key="1">
    <source>
        <dbReference type="SAM" id="Phobius"/>
    </source>
</evidence>
<organism evidence="2">
    <name type="scientific">marine sediment metagenome</name>
    <dbReference type="NCBI Taxonomy" id="412755"/>
    <lineage>
        <taxon>unclassified sequences</taxon>
        <taxon>metagenomes</taxon>
        <taxon>ecological metagenomes</taxon>
    </lineage>
</organism>
<feature type="transmembrane region" description="Helical" evidence="1">
    <location>
        <begin position="165"/>
        <end position="189"/>
    </location>
</feature>
<feature type="transmembrane region" description="Helical" evidence="1">
    <location>
        <begin position="201"/>
        <end position="227"/>
    </location>
</feature>
<proteinExistence type="predicted"/>
<dbReference type="AlphaFoldDB" id="A0A0F9R8H5"/>
<evidence type="ECO:0000313" key="2">
    <source>
        <dbReference type="EMBL" id="KKN21511.1"/>
    </source>
</evidence>
<sequence length="251" mass="28007">MIKMKKILLILLLGMFLISSISAIDDQGTGTQGQNFTLVQTCDDATYITLSTLQFPNRSVLSINTNMTSIGGGAFQFNFTNIVLGRHDVTGISDGCTKTFATFFEVTPTGSIIEKPEASFYFIIVFSVLLLFALFLTIGIVTPFGNKKEETREGTAITGISLKKYLKVISLWIAYGFFLWFIVIISGIANNYIFFEGLRGMIFSLSLYLNTLGYGVNIFVVFLLLWMTWKDIVLNKKIINQGKVLLSELSR</sequence>
<accession>A0A0F9R8H5</accession>
<protein>
    <submittedName>
        <fullName evidence="2">Uncharacterized protein</fullName>
    </submittedName>
</protein>
<comment type="caution">
    <text evidence="2">The sequence shown here is derived from an EMBL/GenBank/DDBJ whole genome shotgun (WGS) entry which is preliminary data.</text>
</comment>
<name>A0A0F9R8H5_9ZZZZ</name>